<dbReference type="EMBL" id="JAUYZG010000019">
    <property type="protein sequence ID" value="KAK2878486.1"/>
    <property type="molecule type" value="Genomic_DNA"/>
</dbReference>
<name>A0AA88TG87_9TELE</name>
<accession>A0AA88TG87</accession>
<evidence type="ECO:0000313" key="2">
    <source>
        <dbReference type="EMBL" id="KAK2878486.1"/>
    </source>
</evidence>
<proteinExistence type="predicted"/>
<evidence type="ECO:0000256" key="1">
    <source>
        <dbReference type="SAM" id="MobiDB-lite"/>
    </source>
</evidence>
<reference evidence="2" key="1">
    <citation type="submission" date="2023-08" db="EMBL/GenBank/DDBJ databases">
        <title>Chromosome-level Genome Assembly of mud carp (Cirrhinus molitorella).</title>
        <authorList>
            <person name="Liu H."/>
        </authorList>
    </citation>
    <scope>NUCLEOTIDE SEQUENCE</scope>
    <source>
        <strain evidence="2">Prfri</strain>
        <tissue evidence="2">Muscle</tissue>
    </source>
</reference>
<feature type="region of interest" description="Disordered" evidence="1">
    <location>
        <begin position="34"/>
        <end position="90"/>
    </location>
</feature>
<dbReference type="AlphaFoldDB" id="A0AA88TG87"/>
<gene>
    <name evidence="2" type="ORF">Q8A67_019277</name>
</gene>
<evidence type="ECO:0000313" key="3">
    <source>
        <dbReference type="Proteomes" id="UP001187343"/>
    </source>
</evidence>
<sequence>MGPKQAVSSPHARLTLSDSLPCTAVKTAQPIPHNLTVSTSVRSQGPSQVIEQPHTRRPLPSPSRPSANRGLVMKKNGGWLKAGASGRMDG</sequence>
<dbReference type="Proteomes" id="UP001187343">
    <property type="component" value="Unassembled WGS sequence"/>
</dbReference>
<comment type="caution">
    <text evidence="2">The sequence shown here is derived from an EMBL/GenBank/DDBJ whole genome shotgun (WGS) entry which is preliminary data.</text>
</comment>
<organism evidence="2 3">
    <name type="scientific">Cirrhinus molitorella</name>
    <name type="common">mud carp</name>
    <dbReference type="NCBI Taxonomy" id="172907"/>
    <lineage>
        <taxon>Eukaryota</taxon>
        <taxon>Metazoa</taxon>
        <taxon>Chordata</taxon>
        <taxon>Craniata</taxon>
        <taxon>Vertebrata</taxon>
        <taxon>Euteleostomi</taxon>
        <taxon>Actinopterygii</taxon>
        <taxon>Neopterygii</taxon>
        <taxon>Teleostei</taxon>
        <taxon>Ostariophysi</taxon>
        <taxon>Cypriniformes</taxon>
        <taxon>Cyprinidae</taxon>
        <taxon>Labeoninae</taxon>
        <taxon>Labeonini</taxon>
        <taxon>Cirrhinus</taxon>
    </lineage>
</organism>
<keyword evidence="3" id="KW-1185">Reference proteome</keyword>
<protein>
    <submittedName>
        <fullName evidence="2">Uncharacterized protein</fullName>
    </submittedName>
</protein>
<feature type="compositionally biased region" description="Polar residues" evidence="1">
    <location>
        <begin position="35"/>
        <end position="50"/>
    </location>
</feature>